<comment type="catalytic activity">
    <reaction evidence="1">
        <text>isopentenyl diphosphate = dimethylallyl diphosphate</text>
        <dbReference type="Rhea" id="RHEA:23284"/>
        <dbReference type="ChEBI" id="CHEBI:57623"/>
        <dbReference type="ChEBI" id="CHEBI:128769"/>
        <dbReference type="EC" id="5.3.3.2"/>
    </reaction>
</comment>
<comment type="function">
    <text evidence="3">Catalyzes the 1,3-allylic rearrangement of the homoallylic substrate isopentenyl (IPP) to its highly electrophilic allylic isomer, dimethylallyl diphosphate (DMAPP).</text>
</comment>
<evidence type="ECO:0000259" key="15">
    <source>
        <dbReference type="PROSITE" id="PS51462"/>
    </source>
</evidence>
<dbReference type="FunFam" id="3.90.79.10:FF:000012">
    <property type="entry name" value="Isopentenyl-diphosphate Delta-isomerase 1"/>
    <property type="match status" value="1"/>
</dbReference>
<dbReference type="EMBL" id="AK417896">
    <property type="protein sequence ID" value="BAN21111.1"/>
    <property type="molecule type" value="mRNA"/>
</dbReference>
<dbReference type="EC" id="5.3.3.2" evidence="6"/>
<dbReference type="PIRSF" id="PIRSF018427">
    <property type="entry name" value="Isopntndiph_ism"/>
    <property type="match status" value="1"/>
</dbReference>
<evidence type="ECO:0000256" key="4">
    <source>
        <dbReference type="ARBA" id="ARBA00004826"/>
    </source>
</evidence>
<dbReference type="CDD" id="cd02885">
    <property type="entry name" value="NUDIX_IPP_Isomerase"/>
    <property type="match status" value="1"/>
</dbReference>
<evidence type="ECO:0000256" key="13">
    <source>
        <dbReference type="ARBA" id="ARBA00023229"/>
    </source>
</evidence>
<comment type="similarity">
    <text evidence="5">Belongs to the IPP isomerase type 1 family.</text>
</comment>
<dbReference type="Pfam" id="PF00293">
    <property type="entry name" value="NUDIX"/>
    <property type="match status" value="1"/>
</dbReference>
<evidence type="ECO:0000256" key="3">
    <source>
        <dbReference type="ARBA" id="ARBA00003951"/>
    </source>
</evidence>
<proteinExistence type="evidence at transcript level"/>
<evidence type="ECO:0000256" key="8">
    <source>
        <dbReference type="ARBA" id="ARBA00022723"/>
    </source>
</evidence>
<dbReference type="GO" id="GO:0004452">
    <property type="term" value="F:isopentenyl-diphosphate delta-isomerase activity"/>
    <property type="evidence" value="ECO:0007669"/>
    <property type="project" value="UniProtKB-EC"/>
</dbReference>
<dbReference type="PROSITE" id="PS51462">
    <property type="entry name" value="NUDIX"/>
    <property type="match status" value="1"/>
</dbReference>
<evidence type="ECO:0000256" key="11">
    <source>
        <dbReference type="ARBA" id="ARBA00022955"/>
    </source>
</evidence>
<dbReference type="NCBIfam" id="TIGR02150">
    <property type="entry name" value="IPP_isom_1"/>
    <property type="match status" value="1"/>
</dbReference>
<dbReference type="GO" id="GO:0009240">
    <property type="term" value="P:isopentenyl diphosphate biosynthetic process"/>
    <property type="evidence" value="ECO:0007669"/>
    <property type="project" value="TreeGrafter"/>
</dbReference>
<organism evidence="16">
    <name type="scientific">Riptortus pedestris</name>
    <name type="common">Bean bug</name>
    <dbReference type="NCBI Taxonomy" id="329032"/>
    <lineage>
        <taxon>Eukaryota</taxon>
        <taxon>Metazoa</taxon>
        <taxon>Ecdysozoa</taxon>
        <taxon>Arthropoda</taxon>
        <taxon>Hexapoda</taxon>
        <taxon>Insecta</taxon>
        <taxon>Pterygota</taxon>
        <taxon>Neoptera</taxon>
        <taxon>Paraneoptera</taxon>
        <taxon>Hemiptera</taxon>
        <taxon>Heteroptera</taxon>
        <taxon>Panheteroptera</taxon>
        <taxon>Pentatomomorpha</taxon>
        <taxon>Coreoidea</taxon>
        <taxon>Alydidae</taxon>
        <taxon>Riptortus</taxon>
    </lineage>
</organism>
<dbReference type="GO" id="GO:0050992">
    <property type="term" value="P:dimethylallyl diphosphate biosynthetic process"/>
    <property type="evidence" value="ECO:0007669"/>
    <property type="project" value="UniProtKB-UniPathway"/>
</dbReference>
<accession>R4WQC4</accession>
<feature type="domain" description="Nudix hydrolase" evidence="15">
    <location>
        <begin position="62"/>
        <end position="210"/>
    </location>
</feature>
<dbReference type="InterPro" id="IPR011876">
    <property type="entry name" value="IsopentenylPP_isomerase_typ1"/>
</dbReference>
<evidence type="ECO:0000256" key="12">
    <source>
        <dbReference type="ARBA" id="ARBA00023098"/>
    </source>
</evidence>
<evidence type="ECO:0000256" key="14">
    <source>
        <dbReference type="ARBA" id="ARBA00023235"/>
    </source>
</evidence>
<comment type="cofactor">
    <cofactor evidence="2">
        <name>Mg(2+)</name>
        <dbReference type="ChEBI" id="CHEBI:18420"/>
    </cofactor>
</comment>
<keyword evidence="14 16" id="KW-0413">Isomerase</keyword>
<name>R4WQC4_RIPPE</name>
<evidence type="ECO:0000256" key="5">
    <source>
        <dbReference type="ARBA" id="ARBA00007579"/>
    </source>
</evidence>
<reference evidence="16" key="1">
    <citation type="journal article" date="2013" name="PLoS ONE">
        <title>Gene expression in gut symbiotic organ of stinkbug affected by extracellular bacterial symbiont.</title>
        <authorList>
            <person name="Futahashi R."/>
            <person name="Tanaka K."/>
            <person name="Tanahashi M."/>
            <person name="Nikoh N."/>
            <person name="Kikuchi Y."/>
            <person name="Lee B.L."/>
            <person name="Fukatsu T."/>
        </authorList>
    </citation>
    <scope>NUCLEOTIDE SEQUENCE</scope>
    <source>
        <tissue evidence="16">Midgut</tissue>
    </source>
</reference>
<evidence type="ECO:0000256" key="9">
    <source>
        <dbReference type="ARBA" id="ARBA00022778"/>
    </source>
</evidence>
<dbReference type="UniPathway" id="UPA00059">
    <property type="reaction ID" value="UER00104"/>
</dbReference>
<dbReference type="PANTHER" id="PTHR10885">
    <property type="entry name" value="ISOPENTENYL-DIPHOSPHATE DELTA-ISOMERASE"/>
    <property type="match status" value="1"/>
</dbReference>
<keyword evidence="9" id="KW-0753">Steroid metabolism</keyword>
<dbReference type="InterPro" id="IPR015797">
    <property type="entry name" value="NUDIX_hydrolase-like_dom_sf"/>
</dbReference>
<keyword evidence="9" id="KW-0756">Sterol biosynthesis</keyword>
<keyword evidence="9" id="KW-1207">Sterol metabolism</keyword>
<keyword evidence="9" id="KW-0153">Cholesterol metabolism</keyword>
<keyword evidence="13" id="KW-0414">Isoprene biosynthesis</keyword>
<sequence>MLRQRIFPLLKSAKVHHAARIADPIQEESLKENCLLVDNNDKVIGSATKRDCHRVTKGGNILLHRAFSVFLFDTREELLLQKRSPTKITFPGCFTNTCCSHPLFDIEEELVEEGALGIKLAAIRRLHHELGIPKKELSPDDFKYVTRIIYKSLGDNIWGEHEIDYVLLIKKDVSIKPNPEEVSEIRFVSKHAFSDFINNLNEPVTPWFKLIANSKLRLWWDNLDSLEKFMDHKNIHSFS</sequence>
<dbReference type="AlphaFoldDB" id="R4WQC4"/>
<dbReference type="GO" id="GO:0006695">
    <property type="term" value="P:cholesterol biosynthetic process"/>
    <property type="evidence" value="ECO:0007669"/>
    <property type="project" value="UniProtKB-KW"/>
</dbReference>
<keyword evidence="12" id="KW-0443">Lipid metabolism</keyword>
<dbReference type="InterPro" id="IPR000086">
    <property type="entry name" value="NUDIX_hydrolase_dom"/>
</dbReference>
<keyword evidence="11" id="KW-0752">Steroid biosynthesis</keyword>
<comment type="pathway">
    <text evidence="4">Isoprenoid biosynthesis; dimethylallyl diphosphate biosynthesis; dimethylallyl diphosphate from isopentenyl diphosphate: step 1/1.</text>
</comment>
<evidence type="ECO:0000256" key="1">
    <source>
        <dbReference type="ARBA" id="ARBA00000374"/>
    </source>
</evidence>
<dbReference type="GO" id="GO:0046872">
    <property type="term" value="F:metal ion binding"/>
    <property type="evidence" value="ECO:0007669"/>
    <property type="project" value="UniProtKB-KW"/>
</dbReference>
<dbReference type="GO" id="GO:0005737">
    <property type="term" value="C:cytoplasm"/>
    <property type="evidence" value="ECO:0007669"/>
    <property type="project" value="TreeGrafter"/>
</dbReference>
<keyword evidence="9" id="KW-0152">Cholesterol biosynthesis</keyword>
<evidence type="ECO:0000256" key="2">
    <source>
        <dbReference type="ARBA" id="ARBA00001946"/>
    </source>
</evidence>
<keyword evidence="8" id="KW-0479">Metal-binding</keyword>
<dbReference type="SUPFAM" id="SSF55811">
    <property type="entry name" value="Nudix"/>
    <property type="match status" value="1"/>
</dbReference>
<dbReference type="Gene3D" id="3.90.79.10">
    <property type="entry name" value="Nucleoside Triphosphate Pyrophosphohydrolase"/>
    <property type="match status" value="1"/>
</dbReference>
<keyword evidence="7" id="KW-0444">Lipid biosynthesis</keyword>
<dbReference type="PANTHER" id="PTHR10885:SF0">
    <property type="entry name" value="ISOPENTENYL-DIPHOSPHATE DELTA-ISOMERASE"/>
    <property type="match status" value="1"/>
</dbReference>
<protein>
    <recommendedName>
        <fullName evidence="6">isopentenyl-diphosphate Delta-isomerase</fullName>
        <ecNumber evidence="6">5.3.3.2</ecNumber>
    </recommendedName>
</protein>
<evidence type="ECO:0000256" key="7">
    <source>
        <dbReference type="ARBA" id="ARBA00022516"/>
    </source>
</evidence>
<keyword evidence="10" id="KW-0460">Magnesium</keyword>
<evidence type="ECO:0000256" key="6">
    <source>
        <dbReference type="ARBA" id="ARBA00012057"/>
    </source>
</evidence>
<evidence type="ECO:0000313" key="16">
    <source>
        <dbReference type="EMBL" id="BAN21111.1"/>
    </source>
</evidence>
<evidence type="ECO:0000256" key="10">
    <source>
        <dbReference type="ARBA" id="ARBA00022842"/>
    </source>
</evidence>